<gene>
    <name evidence="15" type="ORF">B1806_09080</name>
</gene>
<organism evidence="15 16">
    <name type="scientific">Metallibacterium scheffleri</name>
    <dbReference type="NCBI Taxonomy" id="993689"/>
    <lineage>
        <taxon>Bacteria</taxon>
        <taxon>Pseudomonadati</taxon>
        <taxon>Pseudomonadota</taxon>
        <taxon>Gammaproteobacteria</taxon>
        <taxon>Lysobacterales</taxon>
        <taxon>Rhodanobacteraceae</taxon>
        <taxon>Metallibacterium</taxon>
    </lineage>
</organism>
<keyword evidence="9" id="KW-0411">Iron-sulfur</keyword>
<evidence type="ECO:0000256" key="3">
    <source>
        <dbReference type="ARBA" id="ARBA00006490"/>
    </source>
</evidence>
<dbReference type="FunFam" id="3.40.640.10:FF:000084">
    <property type="entry name" value="IscS-like cysteine desulfurase"/>
    <property type="match status" value="1"/>
</dbReference>
<dbReference type="GO" id="GO:0051536">
    <property type="term" value="F:iron-sulfur cluster binding"/>
    <property type="evidence" value="ECO:0007669"/>
    <property type="project" value="UniProtKB-KW"/>
</dbReference>
<dbReference type="GO" id="GO:0031071">
    <property type="term" value="F:cysteine desulfurase activity"/>
    <property type="evidence" value="ECO:0007669"/>
    <property type="project" value="UniProtKB-EC"/>
</dbReference>
<evidence type="ECO:0000256" key="10">
    <source>
        <dbReference type="ARBA" id="ARBA00023231"/>
    </source>
</evidence>
<proteinExistence type="inferred from homology"/>
<feature type="domain" description="Aminotransferase class V" evidence="14">
    <location>
        <begin position="4"/>
        <end position="364"/>
    </location>
</feature>
<dbReference type="PANTHER" id="PTHR11601:SF34">
    <property type="entry name" value="CYSTEINE DESULFURASE"/>
    <property type="match status" value="1"/>
</dbReference>
<dbReference type="RefSeq" id="WP_081128881.1">
    <property type="nucleotide sequence ID" value="NZ_DAHXOC010000042.1"/>
</dbReference>
<evidence type="ECO:0000256" key="11">
    <source>
        <dbReference type="ARBA" id="ARBA00031911"/>
    </source>
</evidence>
<dbReference type="InterPro" id="IPR015421">
    <property type="entry name" value="PyrdxlP-dep_Trfase_major"/>
</dbReference>
<evidence type="ECO:0000313" key="15">
    <source>
        <dbReference type="EMBL" id="THD10368.1"/>
    </source>
</evidence>
<evidence type="ECO:0000256" key="6">
    <source>
        <dbReference type="ARBA" id="ARBA00022723"/>
    </source>
</evidence>
<dbReference type="EMBL" id="MWQO01000029">
    <property type="protein sequence ID" value="THD10368.1"/>
    <property type="molecule type" value="Genomic_DNA"/>
</dbReference>
<sequence length="382" mass="39486">MALVYLDCNATTPIAPEVVAAMLPFLREHFGNPSSAHAYADAPRRAMAAAREDTARLIGARAAEIVFTGSATEANNLAILGVARVLGPARRHAVISAVEHPAVSEPARRLQELGWSVTVVPVDEYGRVAPGDVAAALRSDTGLVSVMHANNEVGTIQPIAEIAAIVRAHGVPMHTDAAQSAGKVALDVEALGVDLLTLAGHKFHAPKGVGALYVRTGTPITAVLAGAGQEQGLRPGTENIAQIVALGAAARLARERLPEAHAHLRALRDRLHARLSQEVPGLALNGHPEQRLSNTLNVSFPGVSGVMLLQRVADQVAAATGSACHAGDAAPSGVLGAMGLPGARIAGAVRLSVGRYTREDEIDAAAAALITAWRELTVAEHG</sequence>
<evidence type="ECO:0000256" key="2">
    <source>
        <dbReference type="ARBA" id="ARBA00003120"/>
    </source>
</evidence>
<evidence type="ECO:0000256" key="13">
    <source>
        <dbReference type="RuleBase" id="RU004504"/>
    </source>
</evidence>
<evidence type="ECO:0000256" key="7">
    <source>
        <dbReference type="ARBA" id="ARBA00022898"/>
    </source>
</evidence>
<dbReference type="SUPFAM" id="SSF53383">
    <property type="entry name" value="PLP-dependent transferases"/>
    <property type="match status" value="1"/>
</dbReference>
<evidence type="ECO:0000313" key="16">
    <source>
        <dbReference type="Proteomes" id="UP000307749"/>
    </source>
</evidence>
<dbReference type="InterPro" id="IPR000192">
    <property type="entry name" value="Aminotrans_V_dom"/>
</dbReference>
<keyword evidence="5" id="KW-0808">Transferase</keyword>
<dbReference type="InterPro" id="IPR015422">
    <property type="entry name" value="PyrdxlP-dep_Trfase_small"/>
</dbReference>
<dbReference type="Gene3D" id="3.90.1150.10">
    <property type="entry name" value="Aspartate Aminotransferase, domain 1"/>
    <property type="match status" value="1"/>
</dbReference>
<comment type="function">
    <text evidence="2">Catalyzes the removal of elemental sulfur atoms from cysteine to produce alanine. Seems to participate in the biosynthesis of the nitrogenase metalloclusters by providing the inorganic sulfur required for the Fe-S core formation.</text>
</comment>
<dbReference type="Gene3D" id="3.40.640.10">
    <property type="entry name" value="Type I PLP-dependent aspartate aminotransferase-like (Major domain)"/>
    <property type="match status" value="1"/>
</dbReference>
<evidence type="ECO:0000256" key="5">
    <source>
        <dbReference type="ARBA" id="ARBA00022679"/>
    </source>
</evidence>
<dbReference type="GO" id="GO:0046872">
    <property type="term" value="F:metal ion binding"/>
    <property type="evidence" value="ECO:0007669"/>
    <property type="project" value="UniProtKB-KW"/>
</dbReference>
<evidence type="ECO:0000259" key="14">
    <source>
        <dbReference type="Pfam" id="PF00266"/>
    </source>
</evidence>
<keyword evidence="6" id="KW-0479">Metal-binding</keyword>
<comment type="similarity">
    <text evidence="3">Belongs to the class-V pyridoxal-phosphate-dependent aminotransferase family. NifS/IscS subfamily.</text>
</comment>
<dbReference type="AlphaFoldDB" id="A0A4S3KPJ8"/>
<protein>
    <recommendedName>
        <fullName evidence="4">cysteine desulfurase</fullName>
        <ecNumber evidence="4">2.8.1.7</ecNumber>
    </recommendedName>
    <alternativeName>
        <fullName evidence="11">Nitrogenase metalloclusters biosynthesis protein NifS</fullName>
    </alternativeName>
</protein>
<dbReference type="InterPro" id="IPR020578">
    <property type="entry name" value="Aminotrans_V_PyrdxlP_BS"/>
</dbReference>
<dbReference type="InterPro" id="IPR016454">
    <property type="entry name" value="Cysteine_dSase"/>
</dbReference>
<keyword evidence="7" id="KW-0663">Pyridoxal phosphate</keyword>
<dbReference type="EC" id="2.8.1.7" evidence="4"/>
<reference evidence="15 16" key="1">
    <citation type="submission" date="2017-02" db="EMBL/GenBank/DDBJ databases">
        <title>Whole genome sequencing of Metallibacterium scheffleri DSM 24874 (T).</title>
        <authorList>
            <person name="Kumar S."/>
            <person name="Patil P."/>
            <person name="Patil P.B."/>
        </authorList>
    </citation>
    <scope>NUCLEOTIDE SEQUENCE [LARGE SCALE GENOMIC DNA]</scope>
    <source>
        <strain evidence="15 16">DSM 24874</strain>
    </source>
</reference>
<keyword evidence="8" id="KW-0408">Iron</keyword>
<comment type="cofactor">
    <cofactor evidence="1 13">
        <name>pyridoxal 5'-phosphate</name>
        <dbReference type="ChEBI" id="CHEBI:597326"/>
    </cofactor>
</comment>
<dbReference type="Pfam" id="PF00266">
    <property type="entry name" value="Aminotran_5"/>
    <property type="match status" value="1"/>
</dbReference>
<dbReference type="OrthoDB" id="9808002at2"/>
<comment type="caution">
    <text evidence="15">The sequence shown here is derived from an EMBL/GenBank/DDBJ whole genome shotgun (WGS) entry which is preliminary data.</text>
</comment>
<name>A0A4S3KPJ8_9GAMM</name>
<dbReference type="PROSITE" id="PS00595">
    <property type="entry name" value="AA_TRANSFER_CLASS_5"/>
    <property type="match status" value="1"/>
</dbReference>
<keyword evidence="10" id="KW-0535">Nitrogen fixation</keyword>
<evidence type="ECO:0000256" key="8">
    <source>
        <dbReference type="ARBA" id="ARBA00023004"/>
    </source>
</evidence>
<evidence type="ECO:0000256" key="4">
    <source>
        <dbReference type="ARBA" id="ARBA00012239"/>
    </source>
</evidence>
<dbReference type="PANTHER" id="PTHR11601">
    <property type="entry name" value="CYSTEINE DESULFURYLASE FAMILY MEMBER"/>
    <property type="match status" value="1"/>
</dbReference>
<evidence type="ECO:0000256" key="9">
    <source>
        <dbReference type="ARBA" id="ARBA00023014"/>
    </source>
</evidence>
<dbReference type="InterPro" id="IPR015424">
    <property type="entry name" value="PyrdxlP-dep_Trfase"/>
</dbReference>
<dbReference type="PIRSF" id="PIRSF005572">
    <property type="entry name" value="NifS"/>
    <property type="match status" value="1"/>
</dbReference>
<accession>A0A4S3KPJ8</accession>
<keyword evidence="16" id="KW-1185">Reference proteome</keyword>
<dbReference type="STRING" id="993689.GCA_002077135_02908"/>
<dbReference type="Proteomes" id="UP000307749">
    <property type="component" value="Unassembled WGS sequence"/>
</dbReference>
<comment type="catalytic activity">
    <reaction evidence="12">
        <text>(sulfur carrier)-H + L-cysteine = (sulfur carrier)-SH + L-alanine</text>
        <dbReference type="Rhea" id="RHEA:43892"/>
        <dbReference type="Rhea" id="RHEA-COMP:14737"/>
        <dbReference type="Rhea" id="RHEA-COMP:14739"/>
        <dbReference type="ChEBI" id="CHEBI:29917"/>
        <dbReference type="ChEBI" id="CHEBI:35235"/>
        <dbReference type="ChEBI" id="CHEBI:57972"/>
        <dbReference type="ChEBI" id="CHEBI:64428"/>
        <dbReference type="EC" id="2.8.1.7"/>
    </reaction>
</comment>
<evidence type="ECO:0000256" key="12">
    <source>
        <dbReference type="ARBA" id="ARBA00050776"/>
    </source>
</evidence>
<evidence type="ECO:0000256" key="1">
    <source>
        <dbReference type="ARBA" id="ARBA00001933"/>
    </source>
</evidence>